<dbReference type="Pfam" id="PF00501">
    <property type="entry name" value="AMP-binding"/>
    <property type="match status" value="1"/>
</dbReference>
<dbReference type="PROSITE" id="PS00455">
    <property type="entry name" value="AMP_BINDING"/>
    <property type="match status" value="1"/>
</dbReference>
<evidence type="ECO:0000256" key="1">
    <source>
        <dbReference type="ARBA" id="ARBA00001957"/>
    </source>
</evidence>
<dbReference type="InterPro" id="IPR023213">
    <property type="entry name" value="CAT-like_dom_sf"/>
</dbReference>
<dbReference type="SMART" id="SM00823">
    <property type="entry name" value="PKS_PP"/>
    <property type="match status" value="1"/>
</dbReference>
<dbReference type="SUPFAM" id="SSF52777">
    <property type="entry name" value="CoA-dependent acyltransferases"/>
    <property type="match status" value="2"/>
</dbReference>
<evidence type="ECO:0000256" key="2">
    <source>
        <dbReference type="ARBA" id="ARBA00022450"/>
    </source>
</evidence>
<dbReference type="Pfam" id="PF00668">
    <property type="entry name" value="Condensation"/>
    <property type="match status" value="1"/>
</dbReference>
<dbReference type="InterPro" id="IPR010071">
    <property type="entry name" value="AA_adenyl_dom"/>
</dbReference>
<organism evidence="5 6">
    <name type="scientific">Dactylosporangium roseum</name>
    <dbReference type="NCBI Taxonomy" id="47989"/>
    <lineage>
        <taxon>Bacteria</taxon>
        <taxon>Bacillati</taxon>
        <taxon>Actinomycetota</taxon>
        <taxon>Actinomycetes</taxon>
        <taxon>Micromonosporales</taxon>
        <taxon>Micromonosporaceae</taxon>
        <taxon>Dactylosporangium</taxon>
    </lineage>
</organism>
<dbReference type="NCBIfam" id="TIGR01733">
    <property type="entry name" value="AA-adenyl-dom"/>
    <property type="match status" value="1"/>
</dbReference>
<dbReference type="InterPro" id="IPR020845">
    <property type="entry name" value="AMP-binding_CS"/>
</dbReference>
<comment type="cofactor">
    <cofactor evidence="1">
        <name>pantetheine 4'-phosphate</name>
        <dbReference type="ChEBI" id="CHEBI:47942"/>
    </cofactor>
</comment>
<dbReference type="PANTHER" id="PTHR45527:SF1">
    <property type="entry name" value="FATTY ACID SYNTHASE"/>
    <property type="match status" value="1"/>
</dbReference>
<dbReference type="InterPro" id="IPR042099">
    <property type="entry name" value="ANL_N_sf"/>
</dbReference>
<dbReference type="InterPro" id="IPR000873">
    <property type="entry name" value="AMP-dep_synth/lig_dom"/>
</dbReference>
<evidence type="ECO:0000313" key="5">
    <source>
        <dbReference type="EMBL" id="UWZ39428.1"/>
    </source>
</evidence>
<keyword evidence="6" id="KW-1185">Reference proteome</keyword>
<dbReference type="Gene3D" id="3.30.559.10">
    <property type="entry name" value="Chloramphenicol acetyltransferase-like domain"/>
    <property type="match status" value="1"/>
</dbReference>
<dbReference type="InterPro" id="IPR001242">
    <property type="entry name" value="Condensation_dom"/>
</dbReference>
<protein>
    <submittedName>
        <fullName evidence="5">Amino acid adenylation domain-containing protein</fullName>
    </submittedName>
</protein>
<evidence type="ECO:0000313" key="6">
    <source>
        <dbReference type="Proteomes" id="UP001058271"/>
    </source>
</evidence>
<dbReference type="Pfam" id="PF13193">
    <property type="entry name" value="AMP-binding_C"/>
    <property type="match status" value="1"/>
</dbReference>
<dbReference type="EMBL" id="CP073721">
    <property type="protein sequence ID" value="UWZ39428.1"/>
    <property type="molecule type" value="Genomic_DNA"/>
</dbReference>
<keyword evidence="3" id="KW-0597">Phosphoprotein</keyword>
<dbReference type="Proteomes" id="UP001058271">
    <property type="component" value="Chromosome"/>
</dbReference>
<sequence>MDGDATAGLVSVRPLNAQEEALWMLQALVPDRGVSNVGVAVCIPKRLEPRPLEAALAWLVARHEALRGGFGVRAGRPHRVVRPAADVAVTVELFATTTDELAGDMRRYAGVPFDLAGGAPVRLGLYDVADGSSVICLVAHHIVVDHTGLQLLLRELTSAYKAFASGTAPAALPVGHAAIVPPPEASLRYWRQQVHDVDPRMMLLHGSRTSGPEPAFSGGYLWRRVPAATAAAVAQLRRRLRVTPNIIYLSAYYLLLLRHGSATDLVAGVMLDARRTAGPADPSASGLGYRVDTVPLRVRVDPAAGFAQLTHAVRDRLIDALAHPGVSYEMLADGWSQAATEADWWRSRLFRHVFNFRGRALAFSGERLAEEPMRALHVDTGLARFDLELTVEADPVGPLCHLVYSTEVHDHRQAEDLLERYLTLLRAVAAEPDVPVSHVDIRSDADRAVVAAANRTERAWPAAAGVSAGVFERLRGQIARTPAAVAVTAAAGAVSYAELGSAAAAVRDLLVDAGVGPGDIVAVAGPRGARTAAALLGVWAAGAAYLPLDPSQPAARLVAELDDSRCRVILDGQELPLPCRAGRTLLASVDPAVVPANPEALADTAAPGADTVAYLIYTSGSTGRPKGVRLTHANLDNVVRHFADLLPVGAEDAMVWLTTMAFDISALELWLPLTCGSRVVVVPDQARVLPESLFEAIDRERVTIVQATPTTWRLVAPLAGSRLAGLRVLCGGEPLPPSLARQLIASGCRLFNVYGPTETTIWSTVAEIMPGQSELTIGRPIANTRVHVLDRHDRELPVGVPGELAIAGAGVAVGYLNLPEQTAASFPELDGLGRVYRTGDVARWRHDGQLELLGRADRQVKLNGHRVELTEIEAVLQEHSGVRIGAAVLCRPGEGDAVLAGYLVPTGDAGDPEGLRERVWRHCAVRLPRHAVPTLLEVVEALPLTISGKVDYRRLTARAIAAPRTAVDHGSVEDTARDQLVARFLNLWREALGLVELNPDAHFFLIGGHSLLAISLLERASEVCGFEIPLSAIFRAPTPAALARLVRSEYALESETAE</sequence>
<dbReference type="PANTHER" id="PTHR45527">
    <property type="entry name" value="NONRIBOSOMAL PEPTIDE SYNTHETASE"/>
    <property type="match status" value="1"/>
</dbReference>
<dbReference type="InterPro" id="IPR025110">
    <property type="entry name" value="AMP-bd_C"/>
</dbReference>
<dbReference type="Gene3D" id="3.30.300.30">
    <property type="match status" value="1"/>
</dbReference>
<dbReference type="SUPFAM" id="SSF56801">
    <property type="entry name" value="Acetyl-CoA synthetase-like"/>
    <property type="match status" value="1"/>
</dbReference>
<dbReference type="RefSeq" id="WP_260728833.1">
    <property type="nucleotide sequence ID" value="NZ_BAAABS010000089.1"/>
</dbReference>
<dbReference type="InterPro" id="IPR020806">
    <property type="entry name" value="PKS_PP-bd"/>
</dbReference>
<dbReference type="SUPFAM" id="SSF47336">
    <property type="entry name" value="ACP-like"/>
    <property type="match status" value="1"/>
</dbReference>
<dbReference type="Pfam" id="PF00550">
    <property type="entry name" value="PP-binding"/>
    <property type="match status" value="1"/>
</dbReference>
<keyword evidence="2" id="KW-0596">Phosphopantetheine</keyword>
<dbReference type="InterPro" id="IPR009081">
    <property type="entry name" value="PP-bd_ACP"/>
</dbReference>
<dbReference type="InterPro" id="IPR045851">
    <property type="entry name" value="AMP-bd_C_sf"/>
</dbReference>
<dbReference type="InterPro" id="IPR036736">
    <property type="entry name" value="ACP-like_sf"/>
</dbReference>
<dbReference type="Gene3D" id="3.30.559.30">
    <property type="entry name" value="Nonribosomal peptide synthetase, condensation domain"/>
    <property type="match status" value="1"/>
</dbReference>
<gene>
    <name evidence="5" type="ORF">Drose_15005</name>
</gene>
<dbReference type="Gene3D" id="1.10.1200.10">
    <property type="entry name" value="ACP-like"/>
    <property type="match status" value="1"/>
</dbReference>
<evidence type="ECO:0000256" key="3">
    <source>
        <dbReference type="ARBA" id="ARBA00022553"/>
    </source>
</evidence>
<dbReference type="PROSITE" id="PS50075">
    <property type="entry name" value="CARRIER"/>
    <property type="match status" value="1"/>
</dbReference>
<reference evidence="5" key="1">
    <citation type="submission" date="2021-04" db="EMBL/GenBank/DDBJ databases">
        <title>Biosynthetic gene clusters of Dactylosporangioum roseum.</title>
        <authorList>
            <person name="Hartkoorn R.C."/>
            <person name="Beaudoing E."/>
            <person name="Hot D."/>
            <person name="Moureu S."/>
        </authorList>
    </citation>
    <scope>NUCLEOTIDE SEQUENCE</scope>
    <source>
        <strain evidence="5">NRRL B-16295</strain>
    </source>
</reference>
<feature type="domain" description="Carrier" evidence="4">
    <location>
        <begin position="975"/>
        <end position="1050"/>
    </location>
</feature>
<name>A0ABY5ZBD5_9ACTN</name>
<dbReference type="Gene3D" id="3.40.50.12780">
    <property type="entry name" value="N-terminal domain of ligase-like"/>
    <property type="match status" value="1"/>
</dbReference>
<accession>A0ABY5ZBD5</accession>
<evidence type="ECO:0000259" key="4">
    <source>
        <dbReference type="PROSITE" id="PS50075"/>
    </source>
</evidence>
<proteinExistence type="predicted"/>